<evidence type="ECO:0000313" key="1">
    <source>
        <dbReference type="EMBL" id="KAJ1354764.1"/>
    </source>
</evidence>
<protein>
    <submittedName>
        <fullName evidence="1">Uncharacterized protein</fullName>
    </submittedName>
</protein>
<dbReference type="EMBL" id="JAHQIW010002203">
    <property type="protein sequence ID" value="KAJ1354764.1"/>
    <property type="molecule type" value="Genomic_DNA"/>
</dbReference>
<sequence>MISTRKRLHGLKSVVIMQDRVLTNHHRMNAETMRIDDPTEEWGKARWTDSVQDCDTFVQLALGESVILD</sequence>
<keyword evidence="2" id="KW-1185">Reference proteome</keyword>
<reference evidence="1" key="1">
    <citation type="submission" date="2021-06" db="EMBL/GenBank/DDBJ databases">
        <title>Parelaphostrongylus tenuis whole genome reference sequence.</title>
        <authorList>
            <person name="Garwood T.J."/>
            <person name="Larsen P.A."/>
            <person name="Fountain-Jones N.M."/>
            <person name="Garbe J.R."/>
            <person name="Macchietto M.G."/>
            <person name="Kania S.A."/>
            <person name="Gerhold R.W."/>
            <person name="Richards J.E."/>
            <person name="Wolf T.M."/>
        </authorList>
    </citation>
    <scope>NUCLEOTIDE SEQUENCE</scope>
    <source>
        <strain evidence="1">MNPRO001-30</strain>
        <tissue evidence="1">Meninges</tissue>
    </source>
</reference>
<comment type="caution">
    <text evidence="1">The sequence shown here is derived from an EMBL/GenBank/DDBJ whole genome shotgun (WGS) entry which is preliminary data.</text>
</comment>
<name>A0AAD5N0K4_PARTN</name>
<gene>
    <name evidence="1" type="ORF">KIN20_011795</name>
</gene>
<accession>A0AAD5N0K4</accession>
<evidence type="ECO:0000313" key="2">
    <source>
        <dbReference type="Proteomes" id="UP001196413"/>
    </source>
</evidence>
<organism evidence="1 2">
    <name type="scientific">Parelaphostrongylus tenuis</name>
    <name type="common">Meningeal worm</name>
    <dbReference type="NCBI Taxonomy" id="148309"/>
    <lineage>
        <taxon>Eukaryota</taxon>
        <taxon>Metazoa</taxon>
        <taxon>Ecdysozoa</taxon>
        <taxon>Nematoda</taxon>
        <taxon>Chromadorea</taxon>
        <taxon>Rhabditida</taxon>
        <taxon>Rhabditina</taxon>
        <taxon>Rhabditomorpha</taxon>
        <taxon>Strongyloidea</taxon>
        <taxon>Metastrongylidae</taxon>
        <taxon>Parelaphostrongylus</taxon>
    </lineage>
</organism>
<proteinExistence type="predicted"/>
<dbReference type="Proteomes" id="UP001196413">
    <property type="component" value="Unassembled WGS sequence"/>
</dbReference>
<dbReference type="AlphaFoldDB" id="A0AAD5N0K4"/>